<feature type="compositionally biased region" description="Basic and acidic residues" evidence="6">
    <location>
        <begin position="377"/>
        <end position="386"/>
    </location>
</feature>
<feature type="compositionally biased region" description="Acidic residues" evidence="6">
    <location>
        <begin position="523"/>
        <end position="534"/>
    </location>
</feature>
<dbReference type="EMBL" id="JARKIF010000050">
    <property type="protein sequence ID" value="KAJ7607403.1"/>
    <property type="molecule type" value="Genomic_DNA"/>
</dbReference>
<keyword evidence="3" id="KW-0067">ATP-binding</keyword>
<protein>
    <recommendedName>
        <fullName evidence="11">Non-specific serine/threonine protein kinase</fullName>
    </recommendedName>
</protein>
<evidence type="ECO:0000256" key="5">
    <source>
        <dbReference type="ARBA" id="ARBA00048679"/>
    </source>
</evidence>
<comment type="catalytic activity">
    <reaction evidence="5">
        <text>L-seryl-[protein] + ATP = O-phospho-L-seryl-[protein] + ADP + H(+)</text>
        <dbReference type="Rhea" id="RHEA:17989"/>
        <dbReference type="Rhea" id="RHEA-COMP:9863"/>
        <dbReference type="Rhea" id="RHEA-COMP:11604"/>
        <dbReference type="ChEBI" id="CHEBI:15378"/>
        <dbReference type="ChEBI" id="CHEBI:29999"/>
        <dbReference type="ChEBI" id="CHEBI:30616"/>
        <dbReference type="ChEBI" id="CHEBI:83421"/>
        <dbReference type="ChEBI" id="CHEBI:456216"/>
        <dbReference type="EC" id="2.7.11.1"/>
    </reaction>
</comment>
<dbReference type="Pfam" id="PF00069">
    <property type="entry name" value="Pkinase"/>
    <property type="match status" value="1"/>
</dbReference>
<dbReference type="InterPro" id="IPR036936">
    <property type="entry name" value="CRIB_dom_sf"/>
</dbReference>
<feature type="region of interest" description="Disordered" evidence="6">
    <location>
        <begin position="154"/>
        <end position="176"/>
    </location>
</feature>
<dbReference type="PROSITE" id="PS50011">
    <property type="entry name" value="PROTEIN_KINASE_DOM"/>
    <property type="match status" value="1"/>
</dbReference>
<dbReference type="SMART" id="SM00285">
    <property type="entry name" value="PBD"/>
    <property type="match status" value="1"/>
</dbReference>
<dbReference type="GO" id="GO:0004674">
    <property type="term" value="F:protein serine/threonine kinase activity"/>
    <property type="evidence" value="ECO:0007669"/>
    <property type="project" value="UniProtKB-EC"/>
</dbReference>
<dbReference type="SMART" id="SM00220">
    <property type="entry name" value="S_TKc"/>
    <property type="match status" value="1"/>
</dbReference>
<name>A0AAD7B1S8_9AGAR</name>
<evidence type="ECO:0008006" key="11">
    <source>
        <dbReference type="Google" id="ProtNLM"/>
    </source>
</evidence>
<feature type="region of interest" description="Disordered" evidence="6">
    <location>
        <begin position="322"/>
        <end position="405"/>
    </location>
</feature>
<sequence length="857" mass="93815">MEVDGKKGSRFSTLRVFKFSRNSPPIPPPPPPKDPVYLAARNRSLASLSPESNPGSPLSVDQYQYNPSASAVSLVLPTAPPKRKRSGLFKFATVSKKSAENSPVQDDENISMPWNFQHNVHVDEAFAGLPPSWTTSLQEAGFSDDEIAAIQQRRLADRPRERPISPAVLRPGPRTTSLPKSATYARLVVECIVHEHLVGQLVPRPRAAAGFSKTTISPTRLCRQAESAQCPSTTARAAAVFGPRAYVRFAPVKTAVTTVLITSFSFSAATTNTTSLIISTFPISLSLSLTISGTRTTGARQCQEPYPRPCARGFRRLVSYSGRLVPTAPPQRTTISETPQDQPARNSPIRKRQSYLGMTPSPSPSPTAQTFGLSPSSRDRDNRDSGMSDSTMLGIPPSAGHCAQSQHCAQGGCERGRCSSRVFLHLESQDHQTPTTELADEEEGYDGKLDYYLEGRSYLAGNGFKLDSGRHRRGQSQEEQEEDEEERRRREWEDMQRRATEKKRPDARAEMMVSATDTFGGPAEEEEEEDEEEGYGYGYGFEPPNEGDGADVSPLSPPEYESPLRSPLREYAAEEEEEEEEDEEGTLGPKQRAALGLQAAPPPTRPTGHHYDAYSTLTGPPHRAWDSSQTPITPAKRYAGWVAAAVAPLEDFIDEPIDPRDFYCDLQEIAEGESGSARDAEDVAAWAAGDGGDQERFAGSGGDAQACGRAARVLGLDALYVDLMDDALWIRMELMERSLADVVGLVDAGLRIQEPRVLARFASDMLQALDYLQKHGIAHRDLRSDNLLLNSQGVLKLTDFSNAVLVTPEEPLATEPAGVLFWQAPEVRSGSYDPLKIDVWSVGATIWELAEANPPFA</sequence>
<evidence type="ECO:0000256" key="3">
    <source>
        <dbReference type="ARBA" id="ARBA00022840"/>
    </source>
</evidence>
<dbReference type="InterPro" id="IPR000095">
    <property type="entry name" value="CRIB_dom"/>
</dbReference>
<feature type="compositionally biased region" description="Basic and acidic residues" evidence="6">
    <location>
        <begin position="486"/>
        <end position="509"/>
    </location>
</feature>
<evidence type="ECO:0000259" key="7">
    <source>
        <dbReference type="PROSITE" id="PS50011"/>
    </source>
</evidence>
<dbReference type="PROSITE" id="PS50108">
    <property type="entry name" value="CRIB"/>
    <property type="match status" value="1"/>
</dbReference>
<accession>A0AAD7B1S8</accession>
<dbReference type="Proteomes" id="UP001221142">
    <property type="component" value="Unassembled WGS sequence"/>
</dbReference>
<dbReference type="InterPro" id="IPR051931">
    <property type="entry name" value="PAK3-like"/>
</dbReference>
<dbReference type="Gene3D" id="3.90.810.10">
    <property type="entry name" value="CRIB domain"/>
    <property type="match status" value="1"/>
</dbReference>
<feature type="compositionally biased region" description="Basic and acidic residues" evidence="6">
    <location>
        <begin position="154"/>
        <end position="163"/>
    </location>
</feature>
<dbReference type="PANTHER" id="PTHR45832:SF22">
    <property type="entry name" value="SERINE_THREONINE-PROTEIN KINASE SAMKA-RELATED"/>
    <property type="match status" value="1"/>
</dbReference>
<dbReference type="Gene3D" id="1.10.510.10">
    <property type="entry name" value="Transferase(Phosphotransferase) domain 1"/>
    <property type="match status" value="1"/>
</dbReference>
<reference evidence="9" key="1">
    <citation type="submission" date="2023-03" db="EMBL/GenBank/DDBJ databases">
        <title>Massive genome expansion in bonnet fungi (Mycena s.s.) driven by repeated elements and novel gene families across ecological guilds.</title>
        <authorList>
            <consortium name="Lawrence Berkeley National Laboratory"/>
            <person name="Harder C.B."/>
            <person name="Miyauchi S."/>
            <person name="Viragh M."/>
            <person name="Kuo A."/>
            <person name="Thoen E."/>
            <person name="Andreopoulos B."/>
            <person name="Lu D."/>
            <person name="Skrede I."/>
            <person name="Drula E."/>
            <person name="Henrissat B."/>
            <person name="Morin E."/>
            <person name="Kohler A."/>
            <person name="Barry K."/>
            <person name="LaButti K."/>
            <person name="Morin E."/>
            <person name="Salamov A."/>
            <person name="Lipzen A."/>
            <person name="Mereny Z."/>
            <person name="Hegedus B."/>
            <person name="Baldrian P."/>
            <person name="Stursova M."/>
            <person name="Weitz H."/>
            <person name="Taylor A."/>
            <person name="Grigoriev I.V."/>
            <person name="Nagy L.G."/>
            <person name="Martin F."/>
            <person name="Kauserud H."/>
        </authorList>
    </citation>
    <scope>NUCLEOTIDE SEQUENCE</scope>
    <source>
        <strain evidence="9">9284</strain>
    </source>
</reference>
<evidence type="ECO:0000256" key="2">
    <source>
        <dbReference type="ARBA" id="ARBA00022741"/>
    </source>
</evidence>
<dbReference type="InterPro" id="IPR000719">
    <property type="entry name" value="Prot_kinase_dom"/>
</dbReference>
<evidence type="ECO:0000259" key="8">
    <source>
        <dbReference type="PROSITE" id="PS50108"/>
    </source>
</evidence>
<comment type="caution">
    <text evidence="9">The sequence shown here is derived from an EMBL/GenBank/DDBJ whole genome shotgun (WGS) entry which is preliminary data.</text>
</comment>
<dbReference type="AlphaFoldDB" id="A0AAD7B1S8"/>
<comment type="catalytic activity">
    <reaction evidence="4">
        <text>L-threonyl-[protein] + ATP = O-phospho-L-threonyl-[protein] + ADP + H(+)</text>
        <dbReference type="Rhea" id="RHEA:46608"/>
        <dbReference type="Rhea" id="RHEA-COMP:11060"/>
        <dbReference type="Rhea" id="RHEA-COMP:11605"/>
        <dbReference type="ChEBI" id="CHEBI:15378"/>
        <dbReference type="ChEBI" id="CHEBI:30013"/>
        <dbReference type="ChEBI" id="CHEBI:30616"/>
        <dbReference type="ChEBI" id="CHEBI:61977"/>
        <dbReference type="ChEBI" id="CHEBI:456216"/>
        <dbReference type="EC" id="2.7.11.1"/>
    </reaction>
</comment>
<organism evidence="9 10">
    <name type="scientific">Roridomyces roridus</name>
    <dbReference type="NCBI Taxonomy" id="1738132"/>
    <lineage>
        <taxon>Eukaryota</taxon>
        <taxon>Fungi</taxon>
        <taxon>Dikarya</taxon>
        <taxon>Basidiomycota</taxon>
        <taxon>Agaricomycotina</taxon>
        <taxon>Agaricomycetes</taxon>
        <taxon>Agaricomycetidae</taxon>
        <taxon>Agaricales</taxon>
        <taxon>Marasmiineae</taxon>
        <taxon>Mycenaceae</taxon>
        <taxon>Roridomyces</taxon>
    </lineage>
</organism>
<feature type="compositionally biased region" description="Acidic residues" evidence="6">
    <location>
        <begin position="573"/>
        <end position="585"/>
    </location>
</feature>
<feature type="domain" description="CRIB" evidence="8">
    <location>
        <begin position="110"/>
        <end position="123"/>
    </location>
</feature>
<proteinExistence type="inferred from homology"/>
<dbReference type="SUPFAM" id="SSF56112">
    <property type="entry name" value="Protein kinase-like (PK-like)"/>
    <property type="match status" value="1"/>
</dbReference>
<keyword evidence="2" id="KW-0547">Nucleotide-binding</keyword>
<feature type="domain" description="Protein kinase" evidence="7">
    <location>
        <begin position="663"/>
        <end position="857"/>
    </location>
</feature>
<dbReference type="InterPro" id="IPR011009">
    <property type="entry name" value="Kinase-like_dom_sf"/>
</dbReference>
<comment type="similarity">
    <text evidence="1">Belongs to the protein kinase superfamily. STE Ser/Thr protein kinase family. STE20 subfamily.</text>
</comment>
<evidence type="ECO:0000256" key="1">
    <source>
        <dbReference type="ARBA" id="ARBA00008874"/>
    </source>
</evidence>
<gene>
    <name evidence="9" type="ORF">FB45DRAFT_1135466</name>
</gene>
<feature type="region of interest" description="Disordered" evidence="6">
    <location>
        <begin position="464"/>
        <end position="589"/>
    </location>
</feature>
<keyword evidence="10" id="KW-1185">Reference proteome</keyword>
<dbReference type="GO" id="GO:0005524">
    <property type="term" value="F:ATP binding"/>
    <property type="evidence" value="ECO:0007669"/>
    <property type="project" value="UniProtKB-KW"/>
</dbReference>
<evidence type="ECO:0000256" key="6">
    <source>
        <dbReference type="SAM" id="MobiDB-lite"/>
    </source>
</evidence>
<feature type="compositionally biased region" description="Polar residues" evidence="6">
    <location>
        <begin position="330"/>
        <end position="345"/>
    </location>
</feature>
<evidence type="ECO:0000313" key="10">
    <source>
        <dbReference type="Proteomes" id="UP001221142"/>
    </source>
</evidence>
<dbReference type="PANTHER" id="PTHR45832">
    <property type="entry name" value="SERINE/THREONINE-PROTEIN KINASE SAMKA-RELATED-RELATED"/>
    <property type="match status" value="1"/>
</dbReference>
<evidence type="ECO:0000256" key="4">
    <source>
        <dbReference type="ARBA" id="ARBA00047899"/>
    </source>
</evidence>
<evidence type="ECO:0000313" key="9">
    <source>
        <dbReference type="EMBL" id="KAJ7607403.1"/>
    </source>
</evidence>
<dbReference type="Pfam" id="PF00786">
    <property type="entry name" value="PBD"/>
    <property type="match status" value="1"/>
</dbReference>